<protein>
    <submittedName>
        <fullName evidence="2">Peptidoglycan-binding domain 1 protein</fullName>
    </submittedName>
</protein>
<dbReference type="STRING" id="573061.Clocel_3863"/>
<evidence type="ECO:0000259" key="1">
    <source>
        <dbReference type="Pfam" id="PF01471"/>
    </source>
</evidence>
<dbReference type="SUPFAM" id="SSF47090">
    <property type="entry name" value="PGBD-like"/>
    <property type="match status" value="1"/>
</dbReference>
<dbReference type="EMBL" id="CP002160">
    <property type="protein sequence ID" value="ADL53531.1"/>
    <property type="molecule type" value="Genomic_DNA"/>
</dbReference>
<dbReference type="AlphaFoldDB" id="D9SKV9"/>
<dbReference type="RefSeq" id="WP_010073872.1">
    <property type="nucleotide sequence ID" value="NC_014393.1"/>
</dbReference>
<keyword evidence="3" id="KW-1185">Reference proteome</keyword>
<dbReference type="KEGG" id="ccb:Clocel_3863"/>
<evidence type="ECO:0000313" key="3">
    <source>
        <dbReference type="Proteomes" id="UP000002730"/>
    </source>
</evidence>
<gene>
    <name evidence="2" type="ordered locus">Clocel_3863</name>
</gene>
<dbReference type="InterPro" id="IPR036365">
    <property type="entry name" value="PGBD-like_sf"/>
</dbReference>
<dbReference type="OrthoDB" id="2933491at2"/>
<dbReference type="HOGENOM" id="CLU_027560_0_1_9"/>
<sequence length="410" mass="46010">MAKGELQVRVVKGNNELPISNATVIISGANAGGGEIIEYKMISDSLGNTEIIELETPDILLSLSPLNTRPYSLCDIKVTAEGYNSYQIRGVQIFPMVLAVQHARLNPKNSENQIEDQLLISEPTLIGNYPEKIPESATKLNVPVSGGVDYQTPMIPYSIVVHLGAPNDNNAKNVNVRFIDYIKTVCAGEIYPTWPEAAIRAFSYCIVSFILNRIYTEWYKRQGKDFHITNDPIYDPAFFYGRTTYKSISEIVNFTFNTYITIDRQKQPILTQYSDGIKVIRNAWLSKWGCKFLADEGLNPIEIIKKYYGNSMSLGRTDKFEGITQPYPGSPLTIEDKGSNVRIIQGHLNKISEAYPLIPKVTVNGIYDLATAEAVRKFQNTFKASETGIVDFATWYSISRLYVHITKISV</sequence>
<accession>D9SKV9</accession>
<name>D9SKV9_CLOC7</name>
<dbReference type="InterPro" id="IPR002477">
    <property type="entry name" value="Peptidoglycan-bd-like"/>
</dbReference>
<proteinExistence type="predicted"/>
<organism evidence="2 3">
    <name type="scientific">Clostridium cellulovorans (strain ATCC 35296 / DSM 3052 / OCM 3 / 743B)</name>
    <dbReference type="NCBI Taxonomy" id="573061"/>
    <lineage>
        <taxon>Bacteria</taxon>
        <taxon>Bacillati</taxon>
        <taxon>Bacillota</taxon>
        <taxon>Clostridia</taxon>
        <taxon>Eubacteriales</taxon>
        <taxon>Clostridiaceae</taxon>
        <taxon>Clostridium</taxon>
    </lineage>
</organism>
<dbReference type="InterPro" id="IPR036366">
    <property type="entry name" value="PGBDSf"/>
</dbReference>
<dbReference type="Proteomes" id="UP000002730">
    <property type="component" value="Chromosome"/>
</dbReference>
<dbReference type="Gene3D" id="1.10.101.10">
    <property type="entry name" value="PGBD-like superfamily/PGBD"/>
    <property type="match status" value="1"/>
</dbReference>
<dbReference type="eggNOG" id="COG3409">
    <property type="taxonomic scope" value="Bacteria"/>
</dbReference>
<evidence type="ECO:0000313" key="2">
    <source>
        <dbReference type="EMBL" id="ADL53531.1"/>
    </source>
</evidence>
<feature type="domain" description="Peptidoglycan binding-like" evidence="1">
    <location>
        <begin position="338"/>
        <end position="396"/>
    </location>
</feature>
<dbReference type="Pfam" id="PF01471">
    <property type="entry name" value="PG_binding_1"/>
    <property type="match status" value="1"/>
</dbReference>
<reference evidence="2 3" key="1">
    <citation type="submission" date="2010-08" db="EMBL/GenBank/DDBJ databases">
        <title>Complete sequence of Clostridium cellulovorans 743B.</title>
        <authorList>
            <consortium name="US DOE Joint Genome Institute"/>
            <person name="Lucas S."/>
            <person name="Copeland A."/>
            <person name="Lapidus A."/>
            <person name="Cheng J.-F."/>
            <person name="Bruce D."/>
            <person name="Goodwin L."/>
            <person name="Pitluck S."/>
            <person name="Chertkov O."/>
            <person name="Detter J.C."/>
            <person name="Han C."/>
            <person name="Tapia R."/>
            <person name="Land M."/>
            <person name="Hauser L."/>
            <person name="Chang Y.-J."/>
            <person name="Jeffries C."/>
            <person name="Kyrpides N."/>
            <person name="Ivanova N."/>
            <person name="Mikhailova N."/>
            <person name="Hemme C.L."/>
            <person name="Woyke T."/>
        </authorList>
    </citation>
    <scope>NUCLEOTIDE SEQUENCE [LARGE SCALE GENOMIC DNA]</scope>
    <source>
        <strain evidence="3">ATCC 35296 / DSM 3052 / OCM 3 / 743B</strain>
    </source>
</reference>